<accession>R9PPF9</accession>
<dbReference type="Proteomes" id="UP000014461">
    <property type="component" value="Unassembled WGS sequence"/>
</dbReference>
<gene>
    <name evidence="4" type="ORF">AALB_3275</name>
</gene>
<dbReference type="PROSITE" id="PS51371">
    <property type="entry name" value="CBS"/>
    <property type="match status" value="2"/>
</dbReference>
<dbReference type="InterPro" id="IPR051257">
    <property type="entry name" value="Diverse_CBS-Domain"/>
</dbReference>
<reference evidence="4" key="1">
    <citation type="journal article" date="2013" name="Genome Announc.">
        <title>Draft Genome Sequence of Agarivorans albus Strain MKT 106T, an Agarolytic Marine Bacterium.</title>
        <authorList>
            <person name="Yasuike M."/>
            <person name="Nakamura Y."/>
            <person name="Kai W."/>
            <person name="Fujiwara A."/>
            <person name="Fukui Y."/>
            <person name="Satomi M."/>
            <person name="Sano M."/>
        </authorList>
    </citation>
    <scope>NUCLEOTIDE SEQUENCE [LARGE SCALE GENOMIC DNA]</scope>
</reference>
<dbReference type="SUPFAM" id="SSF54631">
    <property type="entry name" value="CBS-domain pair"/>
    <property type="match status" value="1"/>
</dbReference>
<dbReference type="AlphaFoldDB" id="R9PPF9"/>
<dbReference type="PANTHER" id="PTHR43080">
    <property type="entry name" value="CBS DOMAIN-CONTAINING PROTEIN CBSX3, MITOCHONDRIAL"/>
    <property type="match status" value="1"/>
</dbReference>
<dbReference type="STRING" id="1331007.AALB_3275"/>
<dbReference type="RefSeq" id="WP_016402962.1">
    <property type="nucleotide sequence ID" value="NZ_BARX01000024.1"/>
</dbReference>
<name>R9PPF9_AGAAL</name>
<evidence type="ECO:0000259" key="3">
    <source>
        <dbReference type="PROSITE" id="PS51371"/>
    </source>
</evidence>
<dbReference type="Pfam" id="PF00571">
    <property type="entry name" value="CBS"/>
    <property type="match status" value="2"/>
</dbReference>
<dbReference type="InterPro" id="IPR000644">
    <property type="entry name" value="CBS_dom"/>
</dbReference>
<evidence type="ECO:0000313" key="5">
    <source>
        <dbReference type="Proteomes" id="UP000014461"/>
    </source>
</evidence>
<evidence type="ECO:0000313" key="4">
    <source>
        <dbReference type="EMBL" id="GAD03195.1"/>
    </source>
</evidence>
<feature type="domain" description="CBS" evidence="3">
    <location>
        <begin position="74"/>
        <end position="129"/>
    </location>
</feature>
<keyword evidence="5" id="KW-1185">Reference proteome</keyword>
<dbReference type="SMART" id="SM00116">
    <property type="entry name" value="CBS"/>
    <property type="match status" value="2"/>
</dbReference>
<evidence type="ECO:0000256" key="2">
    <source>
        <dbReference type="PROSITE-ProRule" id="PRU00703"/>
    </source>
</evidence>
<comment type="caution">
    <text evidence="4">The sequence shown here is derived from an EMBL/GenBank/DDBJ whole genome shotgun (WGS) entry which is preliminary data.</text>
</comment>
<protein>
    <submittedName>
        <fullName evidence="4">Putative signal-transduction protein with CBS domains</fullName>
    </submittedName>
</protein>
<organism evidence="4 5">
    <name type="scientific">Agarivorans albus MKT 106</name>
    <dbReference type="NCBI Taxonomy" id="1331007"/>
    <lineage>
        <taxon>Bacteria</taxon>
        <taxon>Pseudomonadati</taxon>
        <taxon>Pseudomonadota</taxon>
        <taxon>Gammaproteobacteria</taxon>
        <taxon>Alteromonadales</taxon>
        <taxon>Alteromonadaceae</taxon>
        <taxon>Agarivorans</taxon>
    </lineage>
</organism>
<dbReference type="Gene3D" id="3.10.580.10">
    <property type="entry name" value="CBS-domain"/>
    <property type="match status" value="1"/>
</dbReference>
<sequence length="129" mass="14009">MSTQISSFMETNVIGVALDDSVEKVCQVLDDNKLCCVPVFSPDGAIFGVISASDLVHFSTQRANPKLEHAWELCTHRVIEVAPDISIQQAAEIMSYEKIHHLIVTEGSACVGIVSASDVLSAFLKTEFI</sequence>
<feature type="domain" description="CBS" evidence="3">
    <location>
        <begin position="9"/>
        <end position="66"/>
    </location>
</feature>
<evidence type="ECO:0000256" key="1">
    <source>
        <dbReference type="ARBA" id="ARBA00023122"/>
    </source>
</evidence>
<keyword evidence="1 2" id="KW-0129">CBS domain</keyword>
<dbReference type="PANTHER" id="PTHR43080:SF29">
    <property type="entry name" value="OS02G0818000 PROTEIN"/>
    <property type="match status" value="1"/>
</dbReference>
<dbReference type="EMBL" id="BARX01000024">
    <property type="protein sequence ID" value="GAD03195.1"/>
    <property type="molecule type" value="Genomic_DNA"/>
</dbReference>
<proteinExistence type="predicted"/>
<dbReference type="InterPro" id="IPR046342">
    <property type="entry name" value="CBS_dom_sf"/>
</dbReference>